<organism evidence="1 2">
    <name type="scientific">Rhodoblastus sphagnicola</name>
    <dbReference type="NCBI Taxonomy" id="333368"/>
    <lineage>
        <taxon>Bacteria</taxon>
        <taxon>Pseudomonadati</taxon>
        <taxon>Pseudomonadota</taxon>
        <taxon>Alphaproteobacteria</taxon>
        <taxon>Hyphomicrobiales</taxon>
        <taxon>Rhodoblastaceae</taxon>
        <taxon>Rhodoblastus</taxon>
    </lineage>
</organism>
<dbReference type="Proteomes" id="UP000239089">
    <property type="component" value="Unassembled WGS sequence"/>
</dbReference>
<evidence type="ECO:0000313" key="1">
    <source>
        <dbReference type="EMBL" id="PPQ32084.1"/>
    </source>
</evidence>
<dbReference type="EMBL" id="NHSJ01000043">
    <property type="protein sequence ID" value="PPQ32084.1"/>
    <property type="molecule type" value="Genomic_DNA"/>
</dbReference>
<keyword evidence="2" id="KW-1185">Reference proteome</keyword>
<name>A0A2S6NBW2_9HYPH</name>
<dbReference type="RefSeq" id="WP_146089878.1">
    <property type="nucleotide sequence ID" value="NZ_JACIGC010000008.1"/>
</dbReference>
<sequence>MAGTLKIRIGFSASELRRLAASSNEANQSPPLLSLAAASDGTERMAFEYRVSGCSANLFRTSATRAARSAGERKLARSHAPSRIDSSQFDN</sequence>
<evidence type="ECO:0000313" key="2">
    <source>
        <dbReference type="Proteomes" id="UP000239089"/>
    </source>
</evidence>
<gene>
    <name evidence="1" type="ORF">CCR94_06545</name>
</gene>
<proteinExistence type="predicted"/>
<reference evidence="1 2" key="1">
    <citation type="journal article" date="2018" name="Arch. Microbiol.">
        <title>New insights into the metabolic potential of the phototrophic purple bacterium Rhodopila globiformis DSM 161(T) from its draft genome sequence and evidence for a vanadium-dependent nitrogenase.</title>
        <authorList>
            <person name="Imhoff J.F."/>
            <person name="Rahn T."/>
            <person name="Kunzel S."/>
            <person name="Neulinger S.C."/>
        </authorList>
    </citation>
    <scope>NUCLEOTIDE SEQUENCE [LARGE SCALE GENOMIC DNA]</scope>
    <source>
        <strain evidence="1 2">DSM 16996</strain>
    </source>
</reference>
<comment type="caution">
    <text evidence="1">The sequence shown here is derived from an EMBL/GenBank/DDBJ whole genome shotgun (WGS) entry which is preliminary data.</text>
</comment>
<dbReference type="AlphaFoldDB" id="A0A2S6NBW2"/>
<protein>
    <submittedName>
        <fullName evidence="1">Uncharacterized protein</fullName>
    </submittedName>
</protein>
<accession>A0A2S6NBW2</accession>